<evidence type="ECO:0000256" key="1">
    <source>
        <dbReference type="SAM" id="Phobius"/>
    </source>
</evidence>
<reference evidence="3" key="1">
    <citation type="submission" date="2020-10" db="EMBL/GenBank/DDBJ databases">
        <title>Mucilaginibacter mali sp. nov., isolated from rhizosphere soil of apple orchard.</title>
        <authorList>
            <person name="Lee J.-S."/>
            <person name="Kim H.S."/>
            <person name="Kim J.-S."/>
        </authorList>
    </citation>
    <scope>NUCLEOTIDE SEQUENCE</scope>
    <source>
        <strain evidence="3">KCTC 22746</strain>
    </source>
</reference>
<feature type="transmembrane region" description="Helical" evidence="1">
    <location>
        <begin position="233"/>
        <end position="253"/>
    </location>
</feature>
<dbReference type="PANTHER" id="PTHR37312:SF1">
    <property type="entry name" value="MEMBRANE-BOUND ACYLTRANSFERASE YKRP-RELATED"/>
    <property type="match status" value="1"/>
</dbReference>
<gene>
    <name evidence="3" type="ORF">IRJ16_07390</name>
</gene>
<dbReference type="AlphaFoldDB" id="A0A929KWF0"/>
<dbReference type="InterPro" id="IPR052734">
    <property type="entry name" value="Nod_factor_acetyltransferase"/>
</dbReference>
<feature type="transmembrane region" description="Helical" evidence="1">
    <location>
        <begin position="149"/>
        <end position="166"/>
    </location>
</feature>
<protein>
    <submittedName>
        <fullName evidence="3">Acyltransferase family protein</fullName>
    </submittedName>
</protein>
<keyword evidence="3" id="KW-0012">Acyltransferase</keyword>
<keyword evidence="4" id="KW-1185">Reference proteome</keyword>
<feature type="transmembrane region" description="Helical" evidence="1">
    <location>
        <begin position="202"/>
        <end position="221"/>
    </location>
</feature>
<organism evidence="3 4">
    <name type="scientific">Mucilaginibacter myungsuensis</name>
    <dbReference type="NCBI Taxonomy" id="649104"/>
    <lineage>
        <taxon>Bacteria</taxon>
        <taxon>Pseudomonadati</taxon>
        <taxon>Bacteroidota</taxon>
        <taxon>Sphingobacteriia</taxon>
        <taxon>Sphingobacteriales</taxon>
        <taxon>Sphingobacteriaceae</taxon>
        <taxon>Mucilaginibacter</taxon>
    </lineage>
</organism>
<comment type="caution">
    <text evidence="3">The sequence shown here is derived from an EMBL/GenBank/DDBJ whole genome shotgun (WGS) entry which is preliminary data.</text>
</comment>
<dbReference type="Pfam" id="PF01757">
    <property type="entry name" value="Acyl_transf_3"/>
    <property type="match status" value="1"/>
</dbReference>
<dbReference type="EMBL" id="JADFFL010000002">
    <property type="protein sequence ID" value="MBE9661705.1"/>
    <property type="molecule type" value="Genomic_DNA"/>
</dbReference>
<evidence type="ECO:0000313" key="4">
    <source>
        <dbReference type="Proteomes" id="UP000622475"/>
    </source>
</evidence>
<feature type="transmembrane region" description="Helical" evidence="1">
    <location>
        <begin position="7"/>
        <end position="25"/>
    </location>
</feature>
<name>A0A929KWF0_9SPHI</name>
<proteinExistence type="predicted"/>
<feature type="transmembrane region" description="Helical" evidence="1">
    <location>
        <begin position="123"/>
        <end position="142"/>
    </location>
</feature>
<feature type="transmembrane region" description="Helical" evidence="1">
    <location>
        <begin position="265"/>
        <end position="284"/>
    </location>
</feature>
<feature type="transmembrane region" description="Helical" evidence="1">
    <location>
        <begin position="304"/>
        <end position="332"/>
    </location>
</feature>
<feature type="domain" description="Acyltransferase 3" evidence="2">
    <location>
        <begin position="7"/>
        <end position="315"/>
    </location>
</feature>
<sequence length="349" mass="39218">MDNKRYGFLDIAKAIGIFLVVWGHANPPYGVVKLIYAFHMPLFFFVSGYLFSFSKHPTAREFISVRARQLLLPYIFLNIISYLFWLLISRNFGIDNAADVPVYKPLIGMIYGNGMDDYLHHCVPLWFLTCLFVVEVLFYLLFKNLKQKVLLLIVFALLAYADHYFGIVRLPWGTNIALTAIVFYSAGHIAKDLLNKVLASNKLMLIVFAAILFGVMGVIALRNGVPDMNARVYNNYTLFIIGAFCGTFALLSLSKFIELSIRNISYIQFISVNTLAILGFHKMLGEVVKGVLVFAFKVPATVFAGSVVYSFALSVAEMICMVPLILFINAYCPIILGKRTKKANQPAHA</sequence>
<keyword evidence="1" id="KW-1133">Transmembrane helix</keyword>
<dbReference type="Proteomes" id="UP000622475">
    <property type="component" value="Unassembled WGS sequence"/>
</dbReference>
<keyword evidence="1" id="KW-0812">Transmembrane</keyword>
<keyword evidence="1" id="KW-0472">Membrane</keyword>
<feature type="transmembrane region" description="Helical" evidence="1">
    <location>
        <begin position="71"/>
        <end position="88"/>
    </location>
</feature>
<dbReference type="RefSeq" id="WP_194110882.1">
    <property type="nucleotide sequence ID" value="NZ_JADFFL010000002.1"/>
</dbReference>
<feature type="transmembrane region" description="Helical" evidence="1">
    <location>
        <begin position="31"/>
        <end position="51"/>
    </location>
</feature>
<dbReference type="InterPro" id="IPR002656">
    <property type="entry name" value="Acyl_transf_3_dom"/>
</dbReference>
<dbReference type="GO" id="GO:0016747">
    <property type="term" value="F:acyltransferase activity, transferring groups other than amino-acyl groups"/>
    <property type="evidence" value="ECO:0007669"/>
    <property type="project" value="InterPro"/>
</dbReference>
<accession>A0A929KWF0</accession>
<keyword evidence="3" id="KW-0808">Transferase</keyword>
<evidence type="ECO:0000313" key="3">
    <source>
        <dbReference type="EMBL" id="MBE9661705.1"/>
    </source>
</evidence>
<dbReference type="PANTHER" id="PTHR37312">
    <property type="entry name" value="MEMBRANE-BOUND ACYLTRANSFERASE YKRP-RELATED"/>
    <property type="match status" value="1"/>
</dbReference>
<evidence type="ECO:0000259" key="2">
    <source>
        <dbReference type="Pfam" id="PF01757"/>
    </source>
</evidence>